<evidence type="ECO:0000313" key="2">
    <source>
        <dbReference type="EMBL" id="KIN08488.1"/>
    </source>
</evidence>
<dbReference type="GO" id="GO:0005737">
    <property type="term" value="C:cytoplasm"/>
    <property type="evidence" value="ECO:0007669"/>
    <property type="project" value="TreeGrafter"/>
</dbReference>
<organism evidence="2 3">
    <name type="scientific">Oidiodendron maius (strain Zn)</name>
    <dbReference type="NCBI Taxonomy" id="913774"/>
    <lineage>
        <taxon>Eukaryota</taxon>
        <taxon>Fungi</taxon>
        <taxon>Dikarya</taxon>
        <taxon>Ascomycota</taxon>
        <taxon>Pezizomycotina</taxon>
        <taxon>Leotiomycetes</taxon>
        <taxon>Leotiomycetes incertae sedis</taxon>
        <taxon>Myxotrichaceae</taxon>
        <taxon>Oidiodendron</taxon>
    </lineage>
</organism>
<comment type="similarity">
    <text evidence="1">Belongs to the short-chain dehydrogenases/reductases (SDR) family.</text>
</comment>
<dbReference type="Pfam" id="PF00106">
    <property type="entry name" value="adh_short"/>
    <property type="match status" value="1"/>
</dbReference>
<dbReference type="PANTHER" id="PTHR43544">
    <property type="entry name" value="SHORT-CHAIN DEHYDROGENASE/REDUCTASE"/>
    <property type="match status" value="1"/>
</dbReference>
<dbReference type="GO" id="GO:0016491">
    <property type="term" value="F:oxidoreductase activity"/>
    <property type="evidence" value="ECO:0007669"/>
    <property type="project" value="TreeGrafter"/>
</dbReference>
<name>A0A0C3E2D9_OIDMZ</name>
<proteinExistence type="inferred from homology"/>
<protein>
    <recommendedName>
        <fullName evidence="4">NAD(P)-binding protein</fullName>
    </recommendedName>
</protein>
<reference evidence="3" key="2">
    <citation type="submission" date="2015-01" db="EMBL/GenBank/DDBJ databases">
        <title>Evolutionary Origins and Diversification of the Mycorrhizal Mutualists.</title>
        <authorList>
            <consortium name="DOE Joint Genome Institute"/>
            <consortium name="Mycorrhizal Genomics Consortium"/>
            <person name="Kohler A."/>
            <person name="Kuo A."/>
            <person name="Nagy L.G."/>
            <person name="Floudas D."/>
            <person name="Copeland A."/>
            <person name="Barry K.W."/>
            <person name="Cichocki N."/>
            <person name="Veneault-Fourrey C."/>
            <person name="LaButti K."/>
            <person name="Lindquist E.A."/>
            <person name="Lipzen A."/>
            <person name="Lundell T."/>
            <person name="Morin E."/>
            <person name="Murat C."/>
            <person name="Riley R."/>
            <person name="Ohm R."/>
            <person name="Sun H."/>
            <person name="Tunlid A."/>
            <person name="Henrissat B."/>
            <person name="Grigoriev I.V."/>
            <person name="Hibbett D.S."/>
            <person name="Martin F."/>
        </authorList>
    </citation>
    <scope>NUCLEOTIDE SEQUENCE [LARGE SCALE GENOMIC DNA]</scope>
    <source>
        <strain evidence="3">Zn</strain>
    </source>
</reference>
<dbReference type="PRINTS" id="PR00081">
    <property type="entry name" value="GDHRDH"/>
</dbReference>
<dbReference type="InterPro" id="IPR051468">
    <property type="entry name" value="Fungal_SecMetab_SDRs"/>
</dbReference>
<gene>
    <name evidence="2" type="ORF">OIDMADRAFT_107814</name>
</gene>
<dbReference type="OrthoDB" id="9876299at2759"/>
<dbReference type="FunCoup" id="A0A0C3E2D9">
    <property type="interactions" value="108"/>
</dbReference>
<accession>A0A0C3E2D9</accession>
<dbReference type="InParanoid" id="A0A0C3E2D9"/>
<keyword evidence="3" id="KW-1185">Reference proteome</keyword>
<dbReference type="PANTHER" id="PTHR43544:SF26">
    <property type="entry name" value="SHORT CHAIN DEHYDROGENASE_REDUCTASE FAMILY OXIDOREDUCTASE (JCVI)"/>
    <property type="match status" value="1"/>
</dbReference>
<dbReference type="EMBL" id="KN832870">
    <property type="protein sequence ID" value="KIN08488.1"/>
    <property type="molecule type" value="Genomic_DNA"/>
</dbReference>
<evidence type="ECO:0000313" key="3">
    <source>
        <dbReference type="Proteomes" id="UP000054321"/>
    </source>
</evidence>
<dbReference type="InterPro" id="IPR036291">
    <property type="entry name" value="NAD(P)-bd_dom_sf"/>
</dbReference>
<sequence length="268" mass="29784">MHSTIVLIIGANRGLGKGLLKLYLAKPYHTIVAGVRNPHHSTSKALAKLPKAERTSLLIIEIESTVETDAADRMNQLTSQGINRIDILIANAGTAYIWPKVSEVRVEDMRKHIDVNVYGIIWLYQATLPLLKKAKSLIWVSLGMSAAYLTVRDIYYSMQLFPMIAFPNATYAPSKFVIHYLTKEIHNEEPQPTAFPLDPGWVQTDMGNRGAKAFGAEKAAMTIEQNVNGIIEVIDVATRDTHGGKLWRWDGKQIPLKELGIISAQAIL</sequence>
<dbReference type="Proteomes" id="UP000054321">
    <property type="component" value="Unassembled WGS sequence"/>
</dbReference>
<dbReference type="AlphaFoldDB" id="A0A0C3E2D9"/>
<reference evidence="2 3" key="1">
    <citation type="submission" date="2014-04" db="EMBL/GenBank/DDBJ databases">
        <authorList>
            <consortium name="DOE Joint Genome Institute"/>
            <person name="Kuo A."/>
            <person name="Martino E."/>
            <person name="Perotto S."/>
            <person name="Kohler A."/>
            <person name="Nagy L.G."/>
            <person name="Floudas D."/>
            <person name="Copeland A."/>
            <person name="Barry K.W."/>
            <person name="Cichocki N."/>
            <person name="Veneault-Fourrey C."/>
            <person name="LaButti K."/>
            <person name="Lindquist E.A."/>
            <person name="Lipzen A."/>
            <person name="Lundell T."/>
            <person name="Morin E."/>
            <person name="Murat C."/>
            <person name="Sun H."/>
            <person name="Tunlid A."/>
            <person name="Henrissat B."/>
            <person name="Grigoriev I.V."/>
            <person name="Hibbett D.S."/>
            <person name="Martin F."/>
            <person name="Nordberg H.P."/>
            <person name="Cantor M.N."/>
            <person name="Hua S.X."/>
        </authorList>
    </citation>
    <scope>NUCLEOTIDE SEQUENCE [LARGE SCALE GENOMIC DNA]</scope>
    <source>
        <strain evidence="2 3">Zn</strain>
    </source>
</reference>
<evidence type="ECO:0000256" key="1">
    <source>
        <dbReference type="ARBA" id="ARBA00006484"/>
    </source>
</evidence>
<dbReference type="HOGENOM" id="CLU_010194_9_1_1"/>
<dbReference type="InterPro" id="IPR002347">
    <property type="entry name" value="SDR_fam"/>
</dbReference>
<dbReference type="SUPFAM" id="SSF51735">
    <property type="entry name" value="NAD(P)-binding Rossmann-fold domains"/>
    <property type="match status" value="1"/>
</dbReference>
<dbReference type="Gene3D" id="3.40.50.720">
    <property type="entry name" value="NAD(P)-binding Rossmann-like Domain"/>
    <property type="match status" value="1"/>
</dbReference>
<evidence type="ECO:0008006" key="4">
    <source>
        <dbReference type="Google" id="ProtNLM"/>
    </source>
</evidence>